<sequence length="196" mass="21997">MPGTVSIVDFFSNLDKVPLSNIRKWLRIKIDPHILENFIANRILYPSTVPVDGNEVEIDLAFFREAVSLEPKKLYDSLGNKLIIPSQFLDTFGSLQEIVFCILEVVKTSGIVGVYTKDERGVNQIGTIISPKIIIQPETTTVMVNGTTYQLKNGYLSLVPATNRHAKVRILDDEEIFISGGDLGIIFDFRKEEVKP</sequence>
<dbReference type="EMBL" id="MFDD01000013">
    <property type="protein sequence ID" value="OGE40261.1"/>
    <property type="molecule type" value="Genomic_DNA"/>
</dbReference>
<dbReference type="Proteomes" id="UP000177328">
    <property type="component" value="Unassembled WGS sequence"/>
</dbReference>
<comment type="caution">
    <text evidence="1">The sequence shown here is derived from an EMBL/GenBank/DDBJ whole genome shotgun (WGS) entry which is preliminary data.</text>
</comment>
<accession>A0A1F5KI22</accession>
<reference evidence="1 2" key="1">
    <citation type="journal article" date="2016" name="Nat. Commun.">
        <title>Thousands of microbial genomes shed light on interconnected biogeochemical processes in an aquifer system.</title>
        <authorList>
            <person name="Anantharaman K."/>
            <person name="Brown C.T."/>
            <person name="Hug L.A."/>
            <person name="Sharon I."/>
            <person name="Castelle C.J."/>
            <person name="Probst A.J."/>
            <person name="Thomas B.C."/>
            <person name="Singh A."/>
            <person name="Wilkins M.J."/>
            <person name="Karaoz U."/>
            <person name="Brodie E.L."/>
            <person name="Williams K.H."/>
            <person name="Hubbard S.S."/>
            <person name="Banfield J.F."/>
        </authorList>
    </citation>
    <scope>NUCLEOTIDE SEQUENCE [LARGE SCALE GENOMIC DNA]</scope>
</reference>
<gene>
    <name evidence="1" type="ORF">A3D25_05280</name>
</gene>
<dbReference type="AlphaFoldDB" id="A0A1F5KI22"/>
<name>A0A1F5KI22_9BACT</name>
<protein>
    <submittedName>
        <fullName evidence="1">Uncharacterized protein</fullName>
    </submittedName>
</protein>
<evidence type="ECO:0000313" key="1">
    <source>
        <dbReference type="EMBL" id="OGE40261.1"/>
    </source>
</evidence>
<organism evidence="1 2">
    <name type="scientific">Candidatus Daviesbacteria bacterium RIFCSPHIGHO2_02_FULL_43_12</name>
    <dbReference type="NCBI Taxonomy" id="1797776"/>
    <lineage>
        <taxon>Bacteria</taxon>
        <taxon>Candidatus Daviesiibacteriota</taxon>
    </lineage>
</organism>
<proteinExistence type="predicted"/>
<evidence type="ECO:0000313" key="2">
    <source>
        <dbReference type="Proteomes" id="UP000177328"/>
    </source>
</evidence>